<dbReference type="STRING" id="307972.A0A2G8K158"/>
<dbReference type="OrthoDB" id="447173at2759"/>
<gene>
    <name evidence="1" type="ORF">BSL78_21414</name>
</gene>
<keyword evidence="2" id="KW-1185">Reference proteome</keyword>
<proteinExistence type="predicted"/>
<evidence type="ECO:0000313" key="2">
    <source>
        <dbReference type="Proteomes" id="UP000230750"/>
    </source>
</evidence>
<sequence>MEFDCRTPTEWLAMGVQGGERKPIPAKALLPAWDAPEKLDPKDPSLEYEWFEVGMLDYNTETQQYLVQKTDMNGRVLDEDGEVVVNGGFAEDGKE</sequence>
<comment type="caution">
    <text evidence="1">The sequence shown here is derived from an EMBL/GenBank/DDBJ whole genome shotgun (WGS) entry which is preliminary data.</text>
</comment>
<dbReference type="AlphaFoldDB" id="A0A2G8K158"/>
<organism evidence="1 2">
    <name type="scientific">Stichopus japonicus</name>
    <name type="common">Sea cucumber</name>
    <dbReference type="NCBI Taxonomy" id="307972"/>
    <lineage>
        <taxon>Eukaryota</taxon>
        <taxon>Metazoa</taxon>
        <taxon>Echinodermata</taxon>
        <taxon>Eleutherozoa</taxon>
        <taxon>Echinozoa</taxon>
        <taxon>Holothuroidea</taxon>
        <taxon>Aspidochirotacea</taxon>
        <taxon>Aspidochirotida</taxon>
        <taxon>Stichopodidae</taxon>
        <taxon>Apostichopus</taxon>
    </lineage>
</organism>
<protein>
    <submittedName>
        <fullName evidence="1">Putative dynein heavy chain 1, axonemal</fullName>
    </submittedName>
</protein>
<evidence type="ECO:0000313" key="1">
    <source>
        <dbReference type="EMBL" id="PIK41738.1"/>
    </source>
</evidence>
<name>A0A2G8K158_STIJA</name>
<dbReference type="Proteomes" id="UP000230750">
    <property type="component" value="Unassembled WGS sequence"/>
</dbReference>
<accession>A0A2G8K158</accession>
<reference evidence="1 2" key="1">
    <citation type="journal article" date="2017" name="PLoS Biol.">
        <title>The sea cucumber genome provides insights into morphological evolution and visceral regeneration.</title>
        <authorList>
            <person name="Zhang X."/>
            <person name="Sun L."/>
            <person name="Yuan J."/>
            <person name="Sun Y."/>
            <person name="Gao Y."/>
            <person name="Zhang L."/>
            <person name="Li S."/>
            <person name="Dai H."/>
            <person name="Hamel J.F."/>
            <person name="Liu C."/>
            <person name="Yu Y."/>
            <person name="Liu S."/>
            <person name="Lin W."/>
            <person name="Guo K."/>
            <person name="Jin S."/>
            <person name="Xu P."/>
            <person name="Storey K.B."/>
            <person name="Huan P."/>
            <person name="Zhang T."/>
            <person name="Zhou Y."/>
            <person name="Zhang J."/>
            <person name="Lin C."/>
            <person name="Li X."/>
            <person name="Xing L."/>
            <person name="Huo D."/>
            <person name="Sun M."/>
            <person name="Wang L."/>
            <person name="Mercier A."/>
            <person name="Li F."/>
            <person name="Yang H."/>
            <person name="Xiang J."/>
        </authorList>
    </citation>
    <scope>NUCLEOTIDE SEQUENCE [LARGE SCALE GENOMIC DNA]</scope>
    <source>
        <strain evidence="1">Shaxun</strain>
        <tissue evidence="1">Muscle</tissue>
    </source>
</reference>
<dbReference type="EMBL" id="MRZV01000992">
    <property type="protein sequence ID" value="PIK41738.1"/>
    <property type="molecule type" value="Genomic_DNA"/>
</dbReference>